<evidence type="ECO:0000313" key="2">
    <source>
        <dbReference type="Proteomes" id="UP000074866"/>
    </source>
</evidence>
<comment type="caution">
    <text evidence="1">The sequence shown here is derived from an EMBL/GenBank/DDBJ whole genome shotgun (WGS) entry which is preliminary data.</text>
</comment>
<reference evidence="1 2" key="1">
    <citation type="journal article" date="2016" name="Front. Microbiol.">
        <title>Genomic Resource of Rice Seed Associated Bacteria.</title>
        <authorList>
            <person name="Midha S."/>
            <person name="Bansal K."/>
            <person name="Sharma S."/>
            <person name="Kumar N."/>
            <person name="Patil P.P."/>
            <person name="Chaudhry V."/>
            <person name="Patil P.B."/>
        </authorList>
    </citation>
    <scope>NUCLEOTIDE SEQUENCE [LARGE SCALE GENOMIC DNA]</scope>
    <source>
        <strain evidence="1 2">NS115</strain>
    </source>
</reference>
<proteinExistence type="predicted"/>
<dbReference type="EMBL" id="LDRX01000248">
    <property type="protein sequence ID" value="KTS70912.1"/>
    <property type="molecule type" value="Genomic_DNA"/>
</dbReference>
<keyword evidence="2" id="KW-1185">Reference proteome</keyword>
<name>A0ACC4ZN81_9BACL</name>
<evidence type="ECO:0000313" key="1">
    <source>
        <dbReference type="EMBL" id="KTS70912.1"/>
    </source>
</evidence>
<feature type="non-terminal residue" evidence="1">
    <location>
        <position position="1"/>
    </location>
</feature>
<feature type="non-terminal residue" evidence="1">
    <location>
        <position position="176"/>
    </location>
</feature>
<dbReference type="Proteomes" id="UP000074866">
    <property type="component" value="Unassembled WGS sequence"/>
</dbReference>
<gene>
    <name evidence="1" type="ORF">NS115_24560</name>
</gene>
<sequence>NIIFTLRTFVLGVTLVGYPAFAGANTETLEEIDSLEEHMLFKEEDIQFERITPRKFEELCFDILLRMGYQSLIWRQGGADQGRDIEGKFIVNNQLVGTIEERWFFECKHYTNGVPVEQISTKIAWADAEGPNHFVLFTSSYLSNSSRQWLEKMQKGRPYKIHIIEGKIIKHLIVNT</sequence>
<protein>
    <submittedName>
        <fullName evidence="1">Uncharacterized protein</fullName>
    </submittedName>
</protein>
<organism evidence="1 2">
    <name type="scientific">Paenibacillus jamilae</name>
    <dbReference type="NCBI Taxonomy" id="114136"/>
    <lineage>
        <taxon>Bacteria</taxon>
        <taxon>Bacillati</taxon>
        <taxon>Bacillota</taxon>
        <taxon>Bacilli</taxon>
        <taxon>Bacillales</taxon>
        <taxon>Paenibacillaceae</taxon>
        <taxon>Paenibacillus</taxon>
    </lineage>
</organism>
<accession>A0ACC4ZN81</accession>